<accession>A0A1V1I1G7</accession>
<dbReference type="Proteomes" id="UP000245622">
    <property type="component" value="Chromosome 1"/>
</dbReference>
<gene>
    <name evidence="1" type="ORF">CRIB_1450</name>
</gene>
<organism evidence="1 2">
    <name type="scientific">Romboutsia ilealis</name>
    <dbReference type="NCBI Taxonomy" id="1115758"/>
    <lineage>
        <taxon>Bacteria</taxon>
        <taxon>Bacillati</taxon>
        <taxon>Bacillota</taxon>
        <taxon>Clostridia</taxon>
        <taxon>Peptostreptococcales</taxon>
        <taxon>Peptostreptococcaceae</taxon>
        <taxon>Romboutsia</taxon>
    </lineage>
</organism>
<dbReference type="EMBL" id="LN555523">
    <property type="protein sequence ID" value="CED94058.1"/>
    <property type="molecule type" value="Genomic_DNA"/>
</dbReference>
<protein>
    <submittedName>
        <fullName evidence="1">Uncharacterized protein</fullName>
    </submittedName>
</protein>
<dbReference type="RefSeq" id="WP_180701608.1">
    <property type="nucleotide sequence ID" value="NZ_CAJUCR010000040.1"/>
</dbReference>
<name>A0A1V1I1G7_9FIRM</name>
<proteinExistence type="predicted"/>
<evidence type="ECO:0000313" key="1">
    <source>
        <dbReference type="EMBL" id="CED94058.1"/>
    </source>
</evidence>
<reference evidence="1 2" key="1">
    <citation type="submission" date="2014-04" db="EMBL/GenBank/DDBJ databases">
        <authorList>
            <person name="Hornung B.V."/>
        </authorList>
    </citation>
    <scope>NUCLEOTIDE SEQUENCE [LARGE SCALE GENOMIC DNA]</scope>
    <source>
        <strain evidence="1 2">CRIB</strain>
    </source>
</reference>
<keyword evidence="2" id="KW-1185">Reference proteome</keyword>
<dbReference type="AlphaFoldDB" id="A0A1V1I1G7"/>
<dbReference type="GeneID" id="82205484"/>
<sequence length="73" mass="8987">MDLNFKSRRNKNKNKLMKKINFFQDKINYDDIMSYGDNSYEDNYDEIILNDDIFIDSDDKFNEDIYKDDTLFY</sequence>
<dbReference type="KEGG" id="ril:CRIB_1450"/>
<evidence type="ECO:0000313" key="2">
    <source>
        <dbReference type="Proteomes" id="UP000245622"/>
    </source>
</evidence>